<accession>A0A426ZUH1</accession>
<sequence>MRRRPWRRSRHLAVRGRHCPKVSSSVAFGKRQRLQTSPTFGEEEAAPLPHPRLIPPGSGRRQSKSTVTNLFRVVTRQKQPCIVLYKARSQKKREKKTWSLSIRRPRDPSPTGDFFSPCWEKNVSPLGEKERGDYTGTD</sequence>
<name>A0A426ZUH1_ENSVE</name>
<feature type="compositionally biased region" description="Basic and acidic residues" evidence="1">
    <location>
        <begin position="127"/>
        <end position="138"/>
    </location>
</feature>
<evidence type="ECO:0000313" key="3">
    <source>
        <dbReference type="Proteomes" id="UP000287651"/>
    </source>
</evidence>
<reference evidence="2 3" key="1">
    <citation type="journal article" date="2014" name="Agronomy (Basel)">
        <title>A Draft Genome Sequence for Ensete ventricosum, the Drought-Tolerant Tree Against Hunger.</title>
        <authorList>
            <person name="Harrison J."/>
            <person name="Moore K.A."/>
            <person name="Paszkiewicz K."/>
            <person name="Jones T."/>
            <person name="Grant M."/>
            <person name="Ambacheew D."/>
            <person name="Muzemil S."/>
            <person name="Studholme D.J."/>
        </authorList>
    </citation>
    <scope>NUCLEOTIDE SEQUENCE [LARGE SCALE GENOMIC DNA]</scope>
</reference>
<feature type="region of interest" description="Disordered" evidence="1">
    <location>
        <begin position="1"/>
        <end position="66"/>
    </location>
</feature>
<protein>
    <submittedName>
        <fullName evidence="2">Uncharacterized protein</fullName>
    </submittedName>
</protein>
<dbReference type="AlphaFoldDB" id="A0A426ZUH1"/>
<feature type="region of interest" description="Disordered" evidence="1">
    <location>
        <begin position="90"/>
        <end position="138"/>
    </location>
</feature>
<evidence type="ECO:0000313" key="2">
    <source>
        <dbReference type="EMBL" id="RRT67610.1"/>
    </source>
</evidence>
<dbReference type="Proteomes" id="UP000287651">
    <property type="component" value="Unassembled WGS sequence"/>
</dbReference>
<dbReference type="EMBL" id="AMZH03004980">
    <property type="protein sequence ID" value="RRT67610.1"/>
    <property type="molecule type" value="Genomic_DNA"/>
</dbReference>
<gene>
    <name evidence="2" type="ORF">B296_00009142</name>
</gene>
<comment type="caution">
    <text evidence="2">The sequence shown here is derived from an EMBL/GenBank/DDBJ whole genome shotgun (WGS) entry which is preliminary data.</text>
</comment>
<feature type="compositionally biased region" description="Basic residues" evidence="1">
    <location>
        <begin position="1"/>
        <end position="20"/>
    </location>
</feature>
<organism evidence="2 3">
    <name type="scientific">Ensete ventricosum</name>
    <name type="common">Abyssinian banana</name>
    <name type="synonym">Musa ensete</name>
    <dbReference type="NCBI Taxonomy" id="4639"/>
    <lineage>
        <taxon>Eukaryota</taxon>
        <taxon>Viridiplantae</taxon>
        <taxon>Streptophyta</taxon>
        <taxon>Embryophyta</taxon>
        <taxon>Tracheophyta</taxon>
        <taxon>Spermatophyta</taxon>
        <taxon>Magnoliopsida</taxon>
        <taxon>Liliopsida</taxon>
        <taxon>Zingiberales</taxon>
        <taxon>Musaceae</taxon>
        <taxon>Ensete</taxon>
    </lineage>
</organism>
<evidence type="ECO:0000256" key="1">
    <source>
        <dbReference type="SAM" id="MobiDB-lite"/>
    </source>
</evidence>
<proteinExistence type="predicted"/>